<dbReference type="eggNOG" id="ENOG502RXD4">
    <property type="taxonomic scope" value="Eukaryota"/>
</dbReference>
<organism evidence="3 4">
    <name type="scientific">Ectocarpus siliculosus</name>
    <name type="common">Brown alga</name>
    <name type="synonym">Conferva siliculosa</name>
    <dbReference type="NCBI Taxonomy" id="2880"/>
    <lineage>
        <taxon>Eukaryota</taxon>
        <taxon>Sar</taxon>
        <taxon>Stramenopiles</taxon>
        <taxon>Ochrophyta</taxon>
        <taxon>PX clade</taxon>
        <taxon>Phaeophyceae</taxon>
        <taxon>Ectocarpales</taxon>
        <taxon>Ectocarpaceae</taxon>
        <taxon>Ectocarpus</taxon>
    </lineage>
</organism>
<dbReference type="EMBL" id="FN649727">
    <property type="protein sequence ID" value="CBJ29852.1"/>
    <property type="molecule type" value="Genomic_DNA"/>
</dbReference>
<evidence type="ECO:0000313" key="3">
    <source>
        <dbReference type="EMBL" id="CBJ29852.1"/>
    </source>
</evidence>
<evidence type="ECO:0000256" key="2">
    <source>
        <dbReference type="ARBA" id="ARBA00023134"/>
    </source>
</evidence>
<reference evidence="3 4" key="1">
    <citation type="journal article" date="2010" name="Nature">
        <title>The Ectocarpus genome and the independent evolution of multicellularity in brown algae.</title>
        <authorList>
            <person name="Cock J.M."/>
            <person name="Sterck L."/>
            <person name="Rouze P."/>
            <person name="Scornet D."/>
            <person name="Allen A.E."/>
            <person name="Amoutzias G."/>
            <person name="Anthouard V."/>
            <person name="Artiguenave F."/>
            <person name="Aury J.M."/>
            <person name="Badger J.H."/>
            <person name="Beszteri B."/>
            <person name="Billiau K."/>
            <person name="Bonnet E."/>
            <person name="Bothwell J.H."/>
            <person name="Bowler C."/>
            <person name="Boyen C."/>
            <person name="Brownlee C."/>
            <person name="Carrano C.J."/>
            <person name="Charrier B."/>
            <person name="Cho G.Y."/>
            <person name="Coelho S.M."/>
            <person name="Collen J."/>
            <person name="Corre E."/>
            <person name="Da Silva C."/>
            <person name="Delage L."/>
            <person name="Delaroque N."/>
            <person name="Dittami S.M."/>
            <person name="Doulbeau S."/>
            <person name="Elias M."/>
            <person name="Farnham G."/>
            <person name="Gachon C.M."/>
            <person name="Gschloessl B."/>
            <person name="Heesch S."/>
            <person name="Jabbari K."/>
            <person name="Jubin C."/>
            <person name="Kawai H."/>
            <person name="Kimura K."/>
            <person name="Kloareg B."/>
            <person name="Kupper F.C."/>
            <person name="Lang D."/>
            <person name="Le Bail A."/>
            <person name="Leblanc C."/>
            <person name="Lerouge P."/>
            <person name="Lohr M."/>
            <person name="Lopez P.J."/>
            <person name="Martens C."/>
            <person name="Maumus F."/>
            <person name="Michel G."/>
            <person name="Miranda-Saavedra D."/>
            <person name="Morales J."/>
            <person name="Moreau H."/>
            <person name="Motomura T."/>
            <person name="Nagasato C."/>
            <person name="Napoli C.A."/>
            <person name="Nelson D.R."/>
            <person name="Nyvall-Collen P."/>
            <person name="Peters A.F."/>
            <person name="Pommier C."/>
            <person name="Potin P."/>
            <person name="Poulain J."/>
            <person name="Quesneville H."/>
            <person name="Read B."/>
            <person name="Rensing S.A."/>
            <person name="Ritter A."/>
            <person name="Rousvoal S."/>
            <person name="Samanta M."/>
            <person name="Samson G."/>
            <person name="Schroeder D.C."/>
            <person name="Segurens B."/>
            <person name="Strittmatter M."/>
            <person name="Tonon T."/>
            <person name="Tregear J.W."/>
            <person name="Valentin K."/>
            <person name="von Dassow P."/>
            <person name="Yamagishi T."/>
            <person name="Van de Peer Y."/>
            <person name="Wincker P."/>
        </authorList>
    </citation>
    <scope>NUCLEOTIDE SEQUENCE [LARGE SCALE GENOMIC DNA]</scope>
    <source>
        <strain evidence="4">Ec32 / CCAP1310/4</strain>
    </source>
</reference>
<evidence type="ECO:0000313" key="4">
    <source>
        <dbReference type="Proteomes" id="UP000002630"/>
    </source>
</evidence>
<keyword evidence="2" id="KW-0342">GTP-binding</keyword>
<dbReference type="SUPFAM" id="SSF52540">
    <property type="entry name" value="P-loop containing nucleoside triphosphate hydrolases"/>
    <property type="match status" value="1"/>
</dbReference>
<dbReference type="OrthoDB" id="275177at2759"/>
<dbReference type="AlphaFoldDB" id="D7FM27"/>
<proteinExistence type="predicted"/>
<accession>D7FM27</accession>
<name>D7FM27_ECTSI</name>
<dbReference type="Proteomes" id="UP000002630">
    <property type="component" value="Linkage Group LG02"/>
</dbReference>
<keyword evidence="1" id="KW-0547">Nucleotide-binding</keyword>
<gene>
    <name evidence="3" type="primary">FAP9</name>
    <name evidence="3" type="ORF">Esi_0163_0031</name>
</gene>
<dbReference type="PANTHER" id="PTHR24073">
    <property type="entry name" value="DRAB5-RELATED"/>
    <property type="match status" value="1"/>
</dbReference>
<evidence type="ECO:0000256" key="1">
    <source>
        <dbReference type="ARBA" id="ARBA00022741"/>
    </source>
</evidence>
<dbReference type="InterPro" id="IPR027417">
    <property type="entry name" value="P-loop_NTPase"/>
</dbReference>
<dbReference type="InParanoid" id="D7FM27"/>
<dbReference type="GO" id="GO:0005525">
    <property type="term" value="F:GTP binding"/>
    <property type="evidence" value="ECO:0007669"/>
    <property type="project" value="UniProtKB-KW"/>
</dbReference>
<sequence>MSSNNRALKIVVCGPVKGGKTSIANFIAGQTEQIGTGNRIYEPTVGVRILECEKQPGITGNKVPVEIWDVSGDQAFESCWPAIMKGVDGVMLVYNPEIPTHDIEVGIWFDQFVKRPKLDNRQCQVIAHRASPTPAPRSRLPPKLASLSGNILHTNFASVSQVITGFEDFLREVHQASMTQLRK</sequence>
<dbReference type="Pfam" id="PF08477">
    <property type="entry name" value="Roc"/>
    <property type="match status" value="1"/>
</dbReference>
<dbReference type="STRING" id="2880.D7FM27"/>
<keyword evidence="4" id="KW-1185">Reference proteome</keyword>
<protein>
    <submittedName>
        <fullName evidence="3">FAP9, Ras superfamily GTPase-like flagellar protein</fullName>
    </submittedName>
</protein>
<dbReference type="Gene3D" id="3.40.50.300">
    <property type="entry name" value="P-loop containing nucleotide triphosphate hydrolases"/>
    <property type="match status" value="1"/>
</dbReference>
<dbReference type="EMBL" id="FN648164">
    <property type="protein sequence ID" value="CBJ29852.1"/>
    <property type="molecule type" value="Genomic_DNA"/>
</dbReference>
<dbReference type="OMA" id="PWYEEFV"/>